<evidence type="ECO:0000313" key="5">
    <source>
        <dbReference type="Proteomes" id="UP000295431"/>
    </source>
</evidence>
<protein>
    <submittedName>
        <fullName evidence="4">LytR family transcriptional regulator</fullName>
    </submittedName>
</protein>
<dbReference type="Pfam" id="PF03816">
    <property type="entry name" value="LytR_cpsA_psr"/>
    <property type="match status" value="1"/>
</dbReference>
<evidence type="ECO:0000256" key="1">
    <source>
        <dbReference type="ARBA" id="ARBA00006068"/>
    </source>
</evidence>
<dbReference type="RefSeq" id="WP_131939815.1">
    <property type="nucleotide sequence ID" value="NZ_BAAAMX010000004.1"/>
</dbReference>
<accession>A0A4R4NZL1</accession>
<dbReference type="InterPro" id="IPR050922">
    <property type="entry name" value="LytR/CpsA/Psr_CW_biosynth"/>
</dbReference>
<organism evidence="4 5">
    <name type="scientific">Actinomadura bangladeshensis</name>
    <dbReference type="NCBI Taxonomy" id="453573"/>
    <lineage>
        <taxon>Bacteria</taxon>
        <taxon>Bacillati</taxon>
        <taxon>Actinomycetota</taxon>
        <taxon>Actinomycetes</taxon>
        <taxon>Streptosporangiales</taxon>
        <taxon>Thermomonosporaceae</taxon>
        <taxon>Actinomadura</taxon>
    </lineage>
</organism>
<evidence type="ECO:0000259" key="3">
    <source>
        <dbReference type="Pfam" id="PF03816"/>
    </source>
</evidence>
<comment type="caution">
    <text evidence="4">The sequence shown here is derived from an EMBL/GenBank/DDBJ whole genome shotgun (WGS) entry which is preliminary data.</text>
</comment>
<dbReference type="NCBIfam" id="TIGR00350">
    <property type="entry name" value="lytR_cpsA_psr"/>
    <property type="match status" value="1"/>
</dbReference>
<dbReference type="PANTHER" id="PTHR33392">
    <property type="entry name" value="POLYISOPRENYL-TEICHOIC ACID--PEPTIDOGLYCAN TEICHOIC ACID TRANSFERASE TAGU"/>
    <property type="match status" value="1"/>
</dbReference>
<dbReference type="OrthoDB" id="3759589at2"/>
<sequence>MSVDDLDLIRDLGRSLEHQPPASLGRQRNRLLDAARRRRRGPGRWTLLGVVAAVTAAAILVPATIFHGRDAAPVATRTTAPATGAAFNVLVLGADARIDGYPPRSDTMILVHVPADRQRVQAVSVPRDSLVPIPACRVGGKTVPARVGLINSVFPMAGVSCVVKTVEALTNVRIDRTVVIDFTGFRRMVDAVGGVPVRLPVSVADQKAGLRLSAGKHRLDGRQALAYVRLRHGLGDGSDLARVKRQQQFLVAFMREVKARMDGNPVWSAKFLAAAVGSVETTPRMGVGELRALVSAFGKGGSVRFDTVPVRPARQDPNRVEWDPRRTERMFAAFRTP</sequence>
<feature type="domain" description="Cell envelope-related transcriptional attenuator" evidence="3">
    <location>
        <begin position="104"/>
        <end position="258"/>
    </location>
</feature>
<keyword evidence="2" id="KW-0812">Transmembrane</keyword>
<dbReference type="Proteomes" id="UP000295431">
    <property type="component" value="Unassembled WGS sequence"/>
</dbReference>
<dbReference type="Gene3D" id="3.40.630.190">
    <property type="entry name" value="LCP protein"/>
    <property type="match status" value="1"/>
</dbReference>
<dbReference type="PANTHER" id="PTHR33392:SF6">
    <property type="entry name" value="POLYISOPRENYL-TEICHOIC ACID--PEPTIDOGLYCAN TEICHOIC ACID TRANSFERASE TAGU"/>
    <property type="match status" value="1"/>
</dbReference>
<proteinExistence type="inferred from homology"/>
<feature type="transmembrane region" description="Helical" evidence="2">
    <location>
        <begin position="45"/>
        <end position="66"/>
    </location>
</feature>
<dbReference type="InterPro" id="IPR004474">
    <property type="entry name" value="LytR_CpsA_psr"/>
</dbReference>
<dbReference type="EMBL" id="SMJW01000068">
    <property type="protein sequence ID" value="TDC15348.1"/>
    <property type="molecule type" value="Genomic_DNA"/>
</dbReference>
<comment type="similarity">
    <text evidence="1">Belongs to the LytR/CpsA/Psr (LCP) family.</text>
</comment>
<evidence type="ECO:0000256" key="2">
    <source>
        <dbReference type="SAM" id="Phobius"/>
    </source>
</evidence>
<reference evidence="4 5" key="1">
    <citation type="submission" date="2019-03" db="EMBL/GenBank/DDBJ databases">
        <title>Draft genome sequences of novel Actinobacteria.</title>
        <authorList>
            <person name="Sahin N."/>
            <person name="Ay H."/>
            <person name="Saygin H."/>
        </authorList>
    </citation>
    <scope>NUCLEOTIDE SEQUENCE [LARGE SCALE GENOMIC DNA]</scope>
    <source>
        <strain evidence="4 5">DSM 45347</strain>
    </source>
</reference>
<keyword evidence="2" id="KW-0472">Membrane</keyword>
<name>A0A4R4NZL1_9ACTN</name>
<dbReference type="AlphaFoldDB" id="A0A4R4NZL1"/>
<gene>
    <name evidence="4" type="ORF">E1284_15655</name>
</gene>
<keyword evidence="5" id="KW-1185">Reference proteome</keyword>
<evidence type="ECO:0000313" key="4">
    <source>
        <dbReference type="EMBL" id="TDC15348.1"/>
    </source>
</evidence>
<keyword evidence="2" id="KW-1133">Transmembrane helix</keyword>